<evidence type="ECO:0000313" key="2">
    <source>
        <dbReference type="Proteomes" id="UP000253144"/>
    </source>
</evidence>
<dbReference type="RefSeq" id="WP_049220344.1">
    <property type="nucleotide sequence ID" value="NZ_FXGG01000127.1"/>
</dbReference>
<sequence>MDKGVADIAKIKQVLKQESIKSLVEGTGLSKSTISSLKSGTRKVEKLNLFAAIKLTEYSDQVFKPIIEIWGKELKKQL</sequence>
<dbReference type="Proteomes" id="UP000253144">
    <property type="component" value="Unassembled WGS sequence"/>
</dbReference>
<reference evidence="1 2" key="1">
    <citation type="submission" date="2015-06" db="EMBL/GenBank/DDBJ databases">
        <title>The Genome Sequence of Enterococcus faecium 131EA1.</title>
        <authorList>
            <consortium name="The Broad Institute Genomics Platform"/>
            <consortium name="The Broad Institute Genome Sequencing Center for Infectious Disease"/>
            <person name="Earl A.M."/>
            <person name="Van Tyne D."/>
            <person name="Lebreton F."/>
            <person name="Saavedra J.T."/>
            <person name="Gilmore M.S."/>
            <person name="Manson Mcguire A."/>
            <person name="Clock S."/>
            <person name="Crupain M."/>
            <person name="Rangan U."/>
            <person name="Young S."/>
            <person name="Abouelleil A."/>
            <person name="Cao P."/>
            <person name="Chapman S.B."/>
            <person name="Griggs A."/>
            <person name="Priest M."/>
            <person name="Shea T."/>
            <person name="Wortman J."/>
            <person name="Nusbaum C."/>
            <person name="Birren B."/>
        </authorList>
    </citation>
    <scope>NUCLEOTIDE SEQUENCE [LARGE SCALE GENOMIC DNA]</scope>
    <source>
        <strain evidence="1 2">131EA1</strain>
    </source>
</reference>
<evidence type="ECO:0000313" key="1">
    <source>
        <dbReference type="EMBL" id="RBS28253.1"/>
    </source>
</evidence>
<dbReference type="AlphaFoldDB" id="A0A3F3LTX6"/>
<name>A0A3F3LTX6_ENTFC</name>
<proteinExistence type="predicted"/>
<dbReference type="EMBL" id="LEQJ01000015">
    <property type="protein sequence ID" value="RBS28253.1"/>
    <property type="molecule type" value="Genomic_DNA"/>
</dbReference>
<organism evidence="1 2">
    <name type="scientific">Enterococcus faecium</name>
    <name type="common">Streptococcus faecium</name>
    <dbReference type="NCBI Taxonomy" id="1352"/>
    <lineage>
        <taxon>Bacteria</taxon>
        <taxon>Bacillati</taxon>
        <taxon>Bacillota</taxon>
        <taxon>Bacilli</taxon>
        <taxon>Lactobacillales</taxon>
        <taxon>Enterococcaceae</taxon>
        <taxon>Enterococcus</taxon>
    </lineage>
</organism>
<accession>A0A3F3LTX6</accession>
<evidence type="ECO:0008006" key="3">
    <source>
        <dbReference type="Google" id="ProtNLM"/>
    </source>
</evidence>
<comment type="caution">
    <text evidence="1">The sequence shown here is derived from an EMBL/GenBank/DDBJ whole genome shotgun (WGS) entry which is preliminary data.</text>
</comment>
<protein>
    <recommendedName>
        <fullName evidence="3">XRE family transcriptional regulator</fullName>
    </recommendedName>
</protein>
<gene>
    <name evidence="1" type="ORF">EB12_02431</name>
</gene>